<dbReference type="EMBL" id="GBRH01228811">
    <property type="protein sequence ID" value="JAD69084.1"/>
    <property type="molecule type" value="Transcribed_RNA"/>
</dbReference>
<dbReference type="AlphaFoldDB" id="A0A0A9BYI9"/>
<name>A0A0A9BYI9_ARUDO</name>
<evidence type="ECO:0000256" key="1">
    <source>
        <dbReference type="SAM" id="MobiDB-lite"/>
    </source>
</evidence>
<protein>
    <submittedName>
        <fullName evidence="2">Uncharacterized protein</fullName>
    </submittedName>
</protein>
<dbReference type="PANTHER" id="PTHR35986">
    <property type="entry name" value="EXPRESSED PROTEIN"/>
    <property type="match status" value="1"/>
</dbReference>
<feature type="region of interest" description="Disordered" evidence="1">
    <location>
        <begin position="71"/>
        <end position="111"/>
    </location>
</feature>
<dbReference type="PANTHER" id="PTHR35986:SF1">
    <property type="entry name" value="OS10G0430800 PROTEIN"/>
    <property type="match status" value="1"/>
</dbReference>
<organism evidence="2">
    <name type="scientific">Arundo donax</name>
    <name type="common">Giant reed</name>
    <name type="synonym">Donax arundinaceus</name>
    <dbReference type="NCBI Taxonomy" id="35708"/>
    <lineage>
        <taxon>Eukaryota</taxon>
        <taxon>Viridiplantae</taxon>
        <taxon>Streptophyta</taxon>
        <taxon>Embryophyta</taxon>
        <taxon>Tracheophyta</taxon>
        <taxon>Spermatophyta</taxon>
        <taxon>Magnoliopsida</taxon>
        <taxon>Liliopsida</taxon>
        <taxon>Poales</taxon>
        <taxon>Poaceae</taxon>
        <taxon>PACMAD clade</taxon>
        <taxon>Arundinoideae</taxon>
        <taxon>Arundineae</taxon>
        <taxon>Arundo</taxon>
    </lineage>
</organism>
<evidence type="ECO:0000313" key="2">
    <source>
        <dbReference type="EMBL" id="JAD69084.1"/>
    </source>
</evidence>
<reference evidence="2" key="2">
    <citation type="journal article" date="2015" name="Data Brief">
        <title>Shoot transcriptome of the giant reed, Arundo donax.</title>
        <authorList>
            <person name="Barrero R.A."/>
            <person name="Guerrero F.D."/>
            <person name="Moolhuijzen P."/>
            <person name="Goolsby J.A."/>
            <person name="Tidwell J."/>
            <person name="Bellgard S.E."/>
            <person name="Bellgard M.I."/>
        </authorList>
    </citation>
    <scope>NUCLEOTIDE SEQUENCE</scope>
    <source>
        <tissue evidence="2">Shoot tissue taken approximately 20 cm above the soil surface</tissue>
    </source>
</reference>
<sequence length="111" mass="12920">MYYLTLHVCAEVVLNNENGEDRMKMELANIIRTRHSDDKPLVEAVRRHFYAEHMFMDDPLACVLGSPGKGMESNNLSENTGAVLKRREQQNRRRSHRHGHHHRNADKFAVL</sequence>
<feature type="compositionally biased region" description="Basic residues" evidence="1">
    <location>
        <begin position="92"/>
        <end position="104"/>
    </location>
</feature>
<reference evidence="2" key="1">
    <citation type="submission" date="2014-09" db="EMBL/GenBank/DDBJ databases">
        <authorList>
            <person name="Magalhaes I.L.F."/>
            <person name="Oliveira U."/>
            <person name="Santos F.R."/>
            <person name="Vidigal T.H.D.A."/>
            <person name="Brescovit A.D."/>
            <person name="Santos A.J."/>
        </authorList>
    </citation>
    <scope>NUCLEOTIDE SEQUENCE</scope>
    <source>
        <tissue evidence="2">Shoot tissue taken approximately 20 cm above the soil surface</tissue>
    </source>
</reference>
<accession>A0A0A9BYI9</accession>
<proteinExistence type="predicted"/>